<dbReference type="RefSeq" id="WP_008029245.1">
    <property type="nucleotide sequence ID" value="NZ_ACYY01000006.1"/>
</dbReference>
<gene>
    <name evidence="3" type="ORF">Rsw2DRAFT_1304</name>
</gene>
<evidence type="ECO:0000259" key="2">
    <source>
        <dbReference type="Pfam" id="PF00857"/>
    </source>
</evidence>
<name>C8RZS6_9RHOB</name>
<dbReference type="STRING" id="371731.Rsw2DRAFT_1304"/>
<dbReference type="GO" id="GO:0016787">
    <property type="term" value="F:hydrolase activity"/>
    <property type="evidence" value="ECO:0007669"/>
    <property type="project" value="UniProtKB-KW"/>
</dbReference>
<feature type="domain" description="Isochorismatase-like" evidence="2">
    <location>
        <begin position="3"/>
        <end position="148"/>
    </location>
</feature>
<dbReference type="EMBL" id="ACYY01000006">
    <property type="protein sequence ID" value="EEW25873.1"/>
    <property type="molecule type" value="Genomic_DNA"/>
</dbReference>
<dbReference type="Proteomes" id="UP000010121">
    <property type="component" value="Unassembled WGS sequence"/>
</dbReference>
<keyword evidence="4" id="KW-1185">Reference proteome</keyword>
<evidence type="ECO:0000256" key="1">
    <source>
        <dbReference type="ARBA" id="ARBA00022801"/>
    </source>
</evidence>
<proteinExistence type="predicted"/>
<dbReference type="Pfam" id="PF00857">
    <property type="entry name" value="Isochorismatase"/>
    <property type="match status" value="1"/>
</dbReference>
<protein>
    <submittedName>
        <fullName evidence="3">Isochorismatase hydrolase</fullName>
    </submittedName>
</protein>
<sequence length="185" mass="19326">MTAALLVIDMQMGMARRSAEGRPRANPQAEDNTAALLALFRARGLPVIHVHHDDPGTPFSKGQPDGEPMPCAQPAPGEAVFWKSTSSAFSGTGLDAHLRKRGIDRLVLIGAVAAFCVTSTTRAASDLGFQVILPGDALIGFDIPAHDAKDSGGRIDADTVLRVTLSLLGADFAQLVTTAEVASVI</sequence>
<dbReference type="PANTHER" id="PTHR43540:SF1">
    <property type="entry name" value="ISOCHORISMATASE HYDROLASE"/>
    <property type="match status" value="1"/>
</dbReference>
<dbReference type="InterPro" id="IPR036380">
    <property type="entry name" value="Isochorismatase-like_sf"/>
</dbReference>
<dbReference type="CDD" id="cd01014">
    <property type="entry name" value="nicotinamidase_related"/>
    <property type="match status" value="1"/>
</dbReference>
<dbReference type="SUPFAM" id="SSF52499">
    <property type="entry name" value="Isochorismatase-like hydrolases"/>
    <property type="match status" value="1"/>
</dbReference>
<organism evidence="3 4">
    <name type="scientific">Rhodobacter ferrooxidans</name>
    <dbReference type="NCBI Taxonomy" id="371731"/>
    <lineage>
        <taxon>Bacteria</taxon>
        <taxon>Pseudomonadati</taxon>
        <taxon>Pseudomonadota</taxon>
        <taxon>Alphaproteobacteria</taxon>
        <taxon>Rhodobacterales</taxon>
        <taxon>Rhodobacter group</taxon>
        <taxon>Rhodobacter</taxon>
    </lineage>
</organism>
<dbReference type="InterPro" id="IPR000868">
    <property type="entry name" value="Isochorismatase-like_dom"/>
</dbReference>
<dbReference type="AlphaFoldDB" id="C8RZS6"/>
<dbReference type="OrthoDB" id="8477867at2"/>
<evidence type="ECO:0000313" key="4">
    <source>
        <dbReference type="Proteomes" id="UP000010121"/>
    </source>
</evidence>
<keyword evidence="1 3" id="KW-0378">Hydrolase</keyword>
<evidence type="ECO:0000313" key="3">
    <source>
        <dbReference type="EMBL" id="EEW25873.1"/>
    </source>
</evidence>
<accession>C8RZS6</accession>
<dbReference type="Gene3D" id="3.40.50.850">
    <property type="entry name" value="Isochorismatase-like"/>
    <property type="match status" value="1"/>
</dbReference>
<dbReference type="eggNOG" id="COG1335">
    <property type="taxonomic scope" value="Bacteria"/>
</dbReference>
<dbReference type="InterPro" id="IPR050272">
    <property type="entry name" value="Isochorismatase-like_hydrls"/>
</dbReference>
<reference evidence="3 4" key="1">
    <citation type="submission" date="2009-08" db="EMBL/GenBank/DDBJ databases">
        <title>The draft genome of Rhodobacter sp. SW2.</title>
        <authorList>
            <consortium name="US DOE Joint Genome Institute (JGI-PGF)"/>
            <person name="Lucas S."/>
            <person name="Copeland A."/>
            <person name="Lapidus A."/>
            <person name="Glavina del Rio T."/>
            <person name="Tice H."/>
            <person name="Bruce D."/>
            <person name="Goodwin L."/>
            <person name="Pitluck S."/>
            <person name="Larimer F."/>
            <person name="Land M.L."/>
            <person name="Hauser L."/>
            <person name="Emerson D."/>
        </authorList>
    </citation>
    <scope>NUCLEOTIDE SEQUENCE [LARGE SCALE GENOMIC DNA]</scope>
    <source>
        <strain evidence="3 4">SW2</strain>
    </source>
</reference>
<comment type="caution">
    <text evidence="3">The sequence shown here is derived from an EMBL/GenBank/DDBJ whole genome shotgun (WGS) entry which is preliminary data.</text>
</comment>
<dbReference type="PANTHER" id="PTHR43540">
    <property type="entry name" value="PEROXYUREIDOACRYLATE/UREIDOACRYLATE AMIDOHYDROLASE-RELATED"/>
    <property type="match status" value="1"/>
</dbReference>